<reference evidence="1" key="1">
    <citation type="submission" date="2023-03" db="EMBL/GenBank/DDBJ databases">
        <title>Genome sequence of Brevundimonas nasdae SJTX8.</title>
        <authorList>
            <person name="Liang R."/>
        </authorList>
    </citation>
    <scope>NUCLEOTIDE SEQUENCE</scope>
    <source>
        <strain evidence="1">X8</strain>
    </source>
</reference>
<evidence type="ECO:0000313" key="1">
    <source>
        <dbReference type="EMBL" id="WOB78359.1"/>
    </source>
</evidence>
<proteinExistence type="predicted"/>
<organism evidence="1 2">
    <name type="scientific">Brevundimonas nasdae</name>
    <dbReference type="NCBI Taxonomy" id="172043"/>
    <lineage>
        <taxon>Bacteria</taxon>
        <taxon>Pseudomonadati</taxon>
        <taxon>Pseudomonadota</taxon>
        <taxon>Alphaproteobacteria</taxon>
        <taxon>Caulobacterales</taxon>
        <taxon>Caulobacteraceae</taxon>
        <taxon>Brevundimonas</taxon>
    </lineage>
</organism>
<evidence type="ECO:0000313" key="2">
    <source>
        <dbReference type="Proteomes" id="UP001302493"/>
    </source>
</evidence>
<protein>
    <submittedName>
        <fullName evidence="1">Uncharacterized protein</fullName>
    </submittedName>
</protein>
<dbReference type="Proteomes" id="UP001302493">
    <property type="component" value="Chromosome"/>
</dbReference>
<accession>A0ACD4VPA5</accession>
<dbReference type="EMBL" id="CP119180">
    <property type="protein sequence ID" value="WOB78359.1"/>
    <property type="molecule type" value="Genomic_DNA"/>
</dbReference>
<gene>
    <name evidence="1" type="ORF">PZA08_13765</name>
</gene>
<sequence length="86" mass="9487">MSLGSASYRMTLACGRLLMLDEINALTSRWNEALAASQTDEQTFQTISSAWRDMGAFISRAVFQNAADVRRLSLEHRCQSAGNDNG</sequence>
<keyword evidence="2" id="KW-1185">Reference proteome</keyword>
<name>A0ACD4VPA5_9CAUL</name>